<dbReference type="EMBL" id="BARS01042723">
    <property type="protein sequence ID" value="GAG31879.1"/>
    <property type="molecule type" value="Genomic_DNA"/>
</dbReference>
<dbReference type="AlphaFoldDB" id="X0WLM6"/>
<comment type="caution">
    <text evidence="1">The sequence shown here is derived from an EMBL/GenBank/DDBJ whole genome shotgun (WGS) entry which is preliminary data.</text>
</comment>
<accession>X0WLM6</accession>
<feature type="non-terminal residue" evidence="1">
    <location>
        <position position="188"/>
    </location>
</feature>
<evidence type="ECO:0000313" key="1">
    <source>
        <dbReference type="EMBL" id="GAG31879.1"/>
    </source>
</evidence>
<dbReference type="PROSITE" id="PS51257">
    <property type="entry name" value="PROKAR_LIPOPROTEIN"/>
    <property type="match status" value="1"/>
</dbReference>
<gene>
    <name evidence="1" type="ORF">S01H1_64788</name>
</gene>
<sequence length="188" mass="20538">MKKIIIAMISILLLAGCLATETPTEEPASDQPDQPVAVLSLLSCTGDTVAEYKVEGTPLQFCYDPAWGEPVIAEMEAGKLFELTFPNSPNGPKVTYQSADYVGDFDFGALEISLFGDEEKIRAAIAEQLGVSEDSFKVRKSSISQARAARIHIGNEIRYYVPKAFEGYHMTISADDSLAVEVDNFVFD</sequence>
<organism evidence="1">
    <name type="scientific">marine sediment metagenome</name>
    <dbReference type="NCBI Taxonomy" id="412755"/>
    <lineage>
        <taxon>unclassified sequences</taxon>
        <taxon>metagenomes</taxon>
        <taxon>ecological metagenomes</taxon>
    </lineage>
</organism>
<reference evidence="1" key="1">
    <citation type="journal article" date="2014" name="Front. Microbiol.">
        <title>High frequency of phylogenetically diverse reductive dehalogenase-homologous genes in deep subseafloor sedimentary metagenomes.</title>
        <authorList>
            <person name="Kawai M."/>
            <person name="Futagami T."/>
            <person name="Toyoda A."/>
            <person name="Takaki Y."/>
            <person name="Nishi S."/>
            <person name="Hori S."/>
            <person name="Arai W."/>
            <person name="Tsubouchi T."/>
            <person name="Morono Y."/>
            <person name="Uchiyama I."/>
            <person name="Ito T."/>
            <person name="Fujiyama A."/>
            <person name="Inagaki F."/>
            <person name="Takami H."/>
        </authorList>
    </citation>
    <scope>NUCLEOTIDE SEQUENCE</scope>
    <source>
        <strain evidence="1">Expedition CK06-06</strain>
    </source>
</reference>
<proteinExistence type="predicted"/>
<protein>
    <submittedName>
        <fullName evidence="1">Uncharacterized protein</fullName>
    </submittedName>
</protein>
<name>X0WLM6_9ZZZZ</name>